<dbReference type="KEGG" id="bpsi:IX83_07185"/>
<dbReference type="HOGENOM" id="CLU_2010781_0_0_4"/>
<protein>
    <submittedName>
        <fullName evidence="1">Uncharacterized protein</fullName>
    </submittedName>
</protein>
<gene>
    <name evidence="1" type="ORF">IX83_07185</name>
</gene>
<organism evidence="1 2">
    <name type="scientific">Basilea psittacipulmonis DSM 24701</name>
    <dbReference type="NCBI Taxonomy" id="1072685"/>
    <lineage>
        <taxon>Bacteria</taxon>
        <taxon>Pseudomonadati</taxon>
        <taxon>Pseudomonadota</taxon>
        <taxon>Betaproteobacteria</taxon>
        <taxon>Burkholderiales</taxon>
        <taxon>Alcaligenaceae</taxon>
        <taxon>Basilea</taxon>
    </lineage>
</organism>
<dbReference type="RefSeq" id="WP_038500697.1">
    <property type="nucleotide sequence ID" value="NZ_AFWK01000006.1"/>
</dbReference>
<dbReference type="Proteomes" id="UP000028945">
    <property type="component" value="Chromosome"/>
</dbReference>
<keyword evidence="2" id="KW-1185">Reference proteome</keyword>
<evidence type="ECO:0000313" key="1">
    <source>
        <dbReference type="EMBL" id="AIL33112.1"/>
    </source>
</evidence>
<dbReference type="EMBL" id="CP009238">
    <property type="protein sequence ID" value="AIL33112.1"/>
    <property type="molecule type" value="Genomic_DNA"/>
</dbReference>
<proteinExistence type="predicted"/>
<sequence>MLYLYAVLDKKPYLDEDSLIDTLLSHGEEVDDDFHFKKIKGIAEDLAAEDERTFTKYIAFVELDESGFPYWNGDPEDIPITKREHYSARKCAVYEVNASGYTDEQGYNPCILTDLYSGESVNV</sequence>
<name>A0A077DHU5_9BURK</name>
<dbReference type="AlphaFoldDB" id="A0A077DHU5"/>
<evidence type="ECO:0000313" key="2">
    <source>
        <dbReference type="Proteomes" id="UP000028945"/>
    </source>
</evidence>
<accession>A0A077DHU5</accession>
<reference evidence="1 2" key="1">
    <citation type="journal article" date="2014" name="BMC Genomics">
        <title>A genomic perspective on a new bacterial genus and species from the Alcaligenaceae family, Basilea psittacipulmonis.</title>
        <authorList>
            <person name="Whiteson K.L."/>
            <person name="Hernandez D."/>
            <person name="Lazarevic V."/>
            <person name="Gaia N."/>
            <person name="Farinelli L."/>
            <person name="Francois P."/>
            <person name="Pilo P."/>
            <person name="Frey J."/>
            <person name="Schrenzel J."/>
        </authorList>
    </citation>
    <scope>NUCLEOTIDE SEQUENCE [LARGE SCALE GENOMIC DNA]</scope>
    <source>
        <strain evidence="1 2">DSM 24701</strain>
    </source>
</reference>